<dbReference type="SUPFAM" id="SSF48613">
    <property type="entry name" value="Heme oxygenase-like"/>
    <property type="match status" value="1"/>
</dbReference>
<reference evidence="2 3" key="1">
    <citation type="submission" date="2019-03" db="EMBL/GenBank/DDBJ databases">
        <title>Genomic Encyclopedia of Type Strains, Phase IV (KMG-IV): sequencing the most valuable type-strain genomes for metagenomic binning, comparative biology and taxonomic classification.</title>
        <authorList>
            <person name="Goeker M."/>
        </authorList>
    </citation>
    <scope>NUCLEOTIDE SEQUENCE [LARGE SCALE GENOMIC DNA]</scope>
    <source>
        <strain evidence="2 3">DSM 26377</strain>
    </source>
</reference>
<evidence type="ECO:0000313" key="3">
    <source>
        <dbReference type="Proteomes" id="UP000295341"/>
    </source>
</evidence>
<evidence type="ECO:0000256" key="1">
    <source>
        <dbReference type="ARBA" id="ARBA00023002"/>
    </source>
</evidence>
<proteinExistence type="predicted"/>
<dbReference type="OrthoDB" id="277294at2"/>
<organism evidence="2 3">
    <name type="scientific">Panacagrimonas perspica</name>
    <dbReference type="NCBI Taxonomy" id="381431"/>
    <lineage>
        <taxon>Bacteria</taxon>
        <taxon>Pseudomonadati</taxon>
        <taxon>Pseudomonadota</taxon>
        <taxon>Gammaproteobacteria</taxon>
        <taxon>Nevskiales</taxon>
        <taxon>Nevskiaceae</taxon>
        <taxon>Panacagrimonas</taxon>
    </lineage>
</organism>
<dbReference type="Pfam" id="PF14518">
    <property type="entry name" value="Haem_oxygenas_2"/>
    <property type="match status" value="1"/>
</dbReference>
<comment type="caution">
    <text evidence="2">The sequence shown here is derived from an EMBL/GenBank/DDBJ whole genome shotgun (WGS) entry which is preliminary data.</text>
</comment>
<dbReference type="InterPro" id="IPR039068">
    <property type="entry name" value="PqqC-like"/>
</dbReference>
<dbReference type="EMBL" id="SOBT01000009">
    <property type="protein sequence ID" value="TDU28258.1"/>
    <property type="molecule type" value="Genomic_DNA"/>
</dbReference>
<name>A0A4R7P3S1_9GAMM</name>
<dbReference type="Proteomes" id="UP000295341">
    <property type="component" value="Unassembled WGS sequence"/>
</dbReference>
<dbReference type="GO" id="GO:0016491">
    <property type="term" value="F:oxidoreductase activity"/>
    <property type="evidence" value="ECO:0007669"/>
    <property type="project" value="UniProtKB-KW"/>
</dbReference>
<keyword evidence="3" id="KW-1185">Reference proteome</keyword>
<dbReference type="RefSeq" id="WP_133881824.1">
    <property type="nucleotide sequence ID" value="NZ_MWIN01000005.1"/>
</dbReference>
<accession>A0A4R7P3S1</accession>
<gene>
    <name evidence="2" type="ORF">DFR24_2625</name>
</gene>
<dbReference type="PANTHER" id="PTHR40279">
    <property type="entry name" value="PQQC-LIKE PROTEIN"/>
    <property type="match status" value="1"/>
</dbReference>
<evidence type="ECO:0000313" key="2">
    <source>
        <dbReference type="EMBL" id="TDU28258.1"/>
    </source>
</evidence>
<dbReference type="Gene3D" id="1.20.910.10">
    <property type="entry name" value="Heme oxygenase-like"/>
    <property type="match status" value="1"/>
</dbReference>
<dbReference type="InterPro" id="IPR016084">
    <property type="entry name" value="Haem_Oase-like_multi-hlx"/>
</dbReference>
<keyword evidence="1" id="KW-0560">Oxidoreductase</keyword>
<dbReference type="AlphaFoldDB" id="A0A4R7P3S1"/>
<dbReference type="SMART" id="SM01236">
    <property type="entry name" value="Haem_oxygenase_2"/>
    <property type="match status" value="1"/>
</dbReference>
<dbReference type="PANTHER" id="PTHR40279:SF3">
    <property type="entry name" value="4-AMINOBENZOATE SYNTHASE"/>
    <property type="match status" value="1"/>
</dbReference>
<protein>
    <submittedName>
        <fullName evidence="2">Heme oxygenase-like protein</fullName>
    </submittedName>
</protein>
<sequence>MNSSLAVTARVAPITPQDSLHRRLAYFNRKRLTPALPTSEWLEELQQQGHFAQLEGRFLEGERRAVIERCAGLPQDPDDFMQWFESLDEAGAGQHDPLFNWLATRASMEDMRWFLNQEIAGEAGFDDLVALTQVRMPTQAKLEMARNYWDEMGRGREIRMHGPMLHATAVALELRADVEATVWEALALANLMSAMASSRRYAYHSIGALGVVELTAPSRVRQVDKGLKRLGVAPRARSYFTLHSRIDVLHSREWNREVIRPLIEADPRLRIPIAEGALMRLNAGARCFARYRETLWGSPTLAPRIVRPVTRERVSRIRSAPATVE</sequence>